<evidence type="ECO:0000313" key="1">
    <source>
        <dbReference type="EMBL" id="QID22437.1"/>
    </source>
</evidence>
<name>A0A6G6AJY2_ECOLX</name>
<dbReference type="AlphaFoldDB" id="A0A6G6AJY2"/>
<sequence length="53" mass="5707">MVMDAGPPAANTGSAWDYTIPGDVNLIRGHDVKQRRTGGVRLTTVAINRLVFP</sequence>
<protein>
    <submittedName>
        <fullName evidence="1">Uncharacterized protein</fullName>
    </submittedName>
</protein>
<proteinExistence type="predicted"/>
<reference evidence="1" key="1">
    <citation type="submission" date="2019-08" db="EMBL/GenBank/DDBJ databases">
        <authorList>
            <person name="Yao H."/>
        </authorList>
    </citation>
    <scope>NUCLEOTIDE SEQUENCE</scope>
    <source>
        <strain evidence="1">4M18F</strain>
        <plasmid evidence="1">p4M18F</plasmid>
    </source>
</reference>
<dbReference type="EMBL" id="MN256757">
    <property type="protein sequence ID" value="QID22437.1"/>
    <property type="molecule type" value="Genomic_DNA"/>
</dbReference>
<accession>A0A6G6AJY2</accession>
<organism evidence="1">
    <name type="scientific">Escherichia coli</name>
    <dbReference type="NCBI Taxonomy" id="562"/>
    <lineage>
        <taxon>Bacteria</taxon>
        <taxon>Pseudomonadati</taxon>
        <taxon>Pseudomonadota</taxon>
        <taxon>Gammaproteobacteria</taxon>
        <taxon>Enterobacterales</taxon>
        <taxon>Enterobacteriaceae</taxon>
        <taxon>Escherichia</taxon>
    </lineage>
</organism>
<geneLocation type="plasmid" evidence="1">
    <name>p4M18F</name>
</geneLocation>
<keyword evidence="1" id="KW-0614">Plasmid</keyword>